<protein>
    <recommendedName>
        <fullName evidence="3">tRNA threonylcarbamoyladenosine biosynthesis protein TsaE</fullName>
    </recommendedName>
    <alternativeName>
        <fullName evidence="10">t(6)A37 threonylcarbamoyladenosine biosynthesis protein TsaE</fullName>
    </alternativeName>
</protein>
<keyword evidence="4" id="KW-0963">Cytoplasm</keyword>
<dbReference type="GO" id="GO:0002949">
    <property type="term" value="P:tRNA threonylcarbamoyladenosine modification"/>
    <property type="evidence" value="ECO:0007669"/>
    <property type="project" value="InterPro"/>
</dbReference>
<evidence type="ECO:0000256" key="4">
    <source>
        <dbReference type="ARBA" id="ARBA00022490"/>
    </source>
</evidence>
<proteinExistence type="inferred from homology"/>
<dbReference type="PATRIC" id="fig|869212.3.peg.2927"/>
<name>I4B8D7_TURPD</name>
<reference evidence="11 12" key="1">
    <citation type="submission" date="2012-06" db="EMBL/GenBank/DDBJ databases">
        <title>The complete chromosome of genome of Turneriella parva DSM 21527.</title>
        <authorList>
            <consortium name="US DOE Joint Genome Institute (JGI-PGF)"/>
            <person name="Lucas S."/>
            <person name="Han J."/>
            <person name="Lapidus A."/>
            <person name="Bruce D."/>
            <person name="Goodwin L."/>
            <person name="Pitluck S."/>
            <person name="Peters L."/>
            <person name="Kyrpides N."/>
            <person name="Mavromatis K."/>
            <person name="Ivanova N."/>
            <person name="Mikhailova N."/>
            <person name="Chertkov O."/>
            <person name="Detter J.C."/>
            <person name="Tapia R."/>
            <person name="Han C."/>
            <person name="Land M."/>
            <person name="Hauser L."/>
            <person name="Markowitz V."/>
            <person name="Cheng J.-F."/>
            <person name="Hugenholtz P."/>
            <person name="Woyke T."/>
            <person name="Wu D."/>
            <person name="Gronow S."/>
            <person name="Wellnitz S."/>
            <person name="Brambilla E."/>
            <person name="Klenk H.-P."/>
            <person name="Eisen J.A."/>
        </authorList>
    </citation>
    <scope>NUCLEOTIDE SEQUENCE [LARGE SCALE GENOMIC DNA]</scope>
    <source>
        <strain evidence="12">ATCC BAA-1111 / DSM 21527 / NCTC 11395 / H</strain>
    </source>
</reference>
<evidence type="ECO:0000256" key="8">
    <source>
        <dbReference type="ARBA" id="ARBA00022840"/>
    </source>
</evidence>
<dbReference type="EMBL" id="CP002959">
    <property type="protein sequence ID" value="AFM13544.1"/>
    <property type="molecule type" value="Genomic_DNA"/>
</dbReference>
<dbReference type="GO" id="GO:0005737">
    <property type="term" value="C:cytoplasm"/>
    <property type="evidence" value="ECO:0007669"/>
    <property type="project" value="UniProtKB-SubCell"/>
</dbReference>
<dbReference type="STRING" id="869212.Turpa_2905"/>
<evidence type="ECO:0000256" key="9">
    <source>
        <dbReference type="ARBA" id="ARBA00022842"/>
    </source>
</evidence>
<keyword evidence="8" id="KW-0067">ATP-binding</keyword>
<keyword evidence="7" id="KW-0547">Nucleotide-binding</keyword>
<evidence type="ECO:0000256" key="1">
    <source>
        <dbReference type="ARBA" id="ARBA00004496"/>
    </source>
</evidence>
<dbReference type="SUPFAM" id="SSF52540">
    <property type="entry name" value="P-loop containing nucleoside triphosphate hydrolases"/>
    <property type="match status" value="1"/>
</dbReference>
<dbReference type="AlphaFoldDB" id="I4B8D7"/>
<evidence type="ECO:0000256" key="7">
    <source>
        <dbReference type="ARBA" id="ARBA00022741"/>
    </source>
</evidence>
<keyword evidence="5" id="KW-0819">tRNA processing</keyword>
<evidence type="ECO:0000256" key="2">
    <source>
        <dbReference type="ARBA" id="ARBA00007599"/>
    </source>
</evidence>
<evidence type="ECO:0000256" key="10">
    <source>
        <dbReference type="ARBA" id="ARBA00032441"/>
    </source>
</evidence>
<keyword evidence="6" id="KW-0479">Metal-binding</keyword>
<dbReference type="InterPro" id="IPR003442">
    <property type="entry name" value="T6A_TsaE"/>
</dbReference>
<dbReference type="Pfam" id="PF02367">
    <property type="entry name" value="TsaE"/>
    <property type="match status" value="1"/>
</dbReference>
<dbReference type="Gene3D" id="3.40.50.300">
    <property type="entry name" value="P-loop containing nucleotide triphosphate hydrolases"/>
    <property type="match status" value="1"/>
</dbReference>
<dbReference type="PANTHER" id="PTHR33540:SF2">
    <property type="entry name" value="TRNA THREONYLCARBAMOYLADENOSINE BIOSYNTHESIS PROTEIN TSAE"/>
    <property type="match status" value="1"/>
</dbReference>
<evidence type="ECO:0000313" key="11">
    <source>
        <dbReference type="EMBL" id="AFM13544.1"/>
    </source>
</evidence>
<comment type="subcellular location">
    <subcellularLocation>
        <location evidence="1">Cytoplasm</location>
    </subcellularLocation>
</comment>
<evidence type="ECO:0000256" key="5">
    <source>
        <dbReference type="ARBA" id="ARBA00022694"/>
    </source>
</evidence>
<dbReference type="GO" id="GO:0005524">
    <property type="term" value="F:ATP binding"/>
    <property type="evidence" value="ECO:0007669"/>
    <property type="project" value="UniProtKB-KW"/>
</dbReference>
<gene>
    <name evidence="11" type="ordered locus">Turpa_2905</name>
</gene>
<evidence type="ECO:0000256" key="3">
    <source>
        <dbReference type="ARBA" id="ARBA00019010"/>
    </source>
</evidence>
<dbReference type="HOGENOM" id="CLU_087829_3_1_12"/>
<dbReference type="Proteomes" id="UP000006048">
    <property type="component" value="Chromosome"/>
</dbReference>
<organism evidence="11 12">
    <name type="scientific">Turneriella parva (strain ATCC BAA-1111 / DSM 21527 / NCTC 11395 / H)</name>
    <name type="common">Leptospira parva</name>
    <dbReference type="NCBI Taxonomy" id="869212"/>
    <lineage>
        <taxon>Bacteria</taxon>
        <taxon>Pseudomonadati</taxon>
        <taxon>Spirochaetota</taxon>
        <taxon>Spirochaetia</taxon>
        <taxon>Leptospirales</taxon>
        <taxon>Leptospiraceae</taxon>
        <taxon>Turneriella</taxon>
    </lineage>
</organism>
<dbReference type="InterPro" id="IPR027417">
    <property type="entry name" value="P-loop_NTPase"/>
</dbReference>
<evidence type="ECO:0000313" key="12">
    <source>
        <dbReference type="Proteomes" id="UP000006048"/>
    </source>
</evidence>
<comment type="similarity">
    <text evidence="2">Belongs to the TsaE family.</text>
</comment>
<evidence type="ECO:0000256" key="6">
    <source>
        <dbReference type="ARBA" id="ARBA00022723"/>
    </source>
</evidence>
<dbReference type="GO" id="GO:0046872">
    <property type="term" value="F:metal ion binding"/>
    <property type="evidence" value="ECO:0007669"/>
    <property type="project" value="UniProtKB-KW"/>
</dbReference>
<sequence>MRMAVGRYCSLRPVSNGHASRRVTFEAHDLAGFESAARKLGETLSAPALVLLSGDLGAGKTTFVAALLKSRGIDSVTSPTFNLRNDYAAGAWRAVHIDFYRLKESDSAFDLLPPDEDYSDALVFVEWPEKAPPQLLAPFGQKLQVNIALKADGGRSISWQSA</sequence>
<dbReference type="PANTHER" id="PTHR33540">
    <property type="entry name" value="TRNA THREONYLCARBAMOYLADENOSINE BIOSYNTHESIS PROTEIN TSAE"/>
    <property type="match status" value="1"/>
</dbReference>
<dbReference type="NCBIfam" id="TIGR00150">
    <property type="entry name" value="T6A_YjeE"/>
    <property type="match status" value="1"/>
</dbReference>
<keyword evidence="12" id="KW-1185">Reference proteome</keyword>
<keyword evidence="9" id="KW-0460">Magnesium</keyword>
<accession>I4B8D7</accession>
<dbReference type="KEGG" id="tpx:Turpa_2905"/>